<feature type="region of interest" description="Disordered" evidence="1">
    <location>
        <begin position="38"/>
        <end position="66"/>
    </location>
</feature>
<evidence type="ECO:0000256" key="1">
    <source>
        <dbReference type="SAM" id="MobiDB-lite"/>
    </source>
</evidence>
<protein>
    <submittedName>
        <fullName evidence="3">Uncharacterized protein</fullName>
    </submittedName>
</protein>
<dbReference type="RefSeq" id="WP_154620331.1">
    <property type="nucleotide sequence ID" value="NZ_VUNL01000004.1"/>
</dbReference>
<dbReference type="EMBL" id="VUNL01000004">
    <property type="protein sequence ID" value="MSV24576.1"/>
    <property type="molecule type" value="Genomic_DNA"/>
</dbReference>
<accession>A0A6I2UZ75</accession>
<feature type="compositionally biased region" description="Low complexity" evidence="1">
    <location>
        <begin position="38"/>
        <end position="53"/>
    </location>
</feature>
<evidence type="ECO:0000256" key="2">
    <source>
        <dbReference type="SAM" id="SignalP"/>
    </source>
</evidence>
<dbReference type="Proteomes" id="UP000430222">
    <property type="component" value="Unassembled WGS sequence"/>
</dbReference>
<sequence length="222" mass="24973">MKKMAYLAGVLLLGLIVTSPVPFACAADTQAKAGENTTAQTSAAAAGAENQTAVQSKEKGKKTRRQKERFVPLLSDNGYLYLMDTQNARWIRMPHSGDEYIADVWIKLVKTDDQADEEKKPDGNKTEDYSYPPKYYLEHYYLRPKTQQIQFLSELEVAGRPDNAIKERAYSMQNWENLVPGSLEDDIYHGALKAMGKNKVGGKTTHGMSARDMLEEYLRISL</sequence>
<feature type="signal peptide" evidence="2">
    <location>
        <begin position="1"/>
        <end position="26"/>
    </location>
</feature>
<evidence type="ECO:0000313" key="3">
    <source>
        <dbReference type="EMBL" id="MSV24576.1"/>
    </source>
</evidence>
<feature type="chain" id="PRO_5026169657" evidence="2">
    <location>
        <begin position="27"/>
        <end position="222"/>
    </location>
</feature>
<name>A0A6I2UZ75_9FIRM</name>
<reference evidence="3 4" key="1">
    <citation type="submission" date="2019-08" db="EMBL/GenBank/DDBJ databases">
        <title>In-depth cultivation of the pig gut microbiome towards novel bacterial diversity and tailored functional studies.</title>
        <authorList>
            <person name="Wylensek D."/>
            <person name="Hitch T.C.A."/>
            <person name="Clavel T."/>
        </authorList>
    </citation>
    <scope>NUCLEOTIDE SEQUENCE [LARGE SCALE GENOMIC DNA]</scope>
    <source>
        <strain evidence="4">WCA-380-WT-3B3</strain>
    </source>
</reference>
<keyword evidence="2" id="KW-0732">Signal</keyword>
<dbReference type="AlphaFoldDB" id="A0A6I2UZ75"/>
<comment type="caution">
    <text evidence="3">The sequence shown here is derived from an EMBL/GenBank/DDBJ whole genome shotgun (WGS) entry which is preliminary data.</text>
</comment>
<organism evidence="3 4">
    <name type="scientific">Selenomonas montiformis</name>
    <dbReference type="NCBI Taxonomy" id="2652285"/>
    <lineage>
        <taxon>Bacteria</taxon>
        <taxon>Bacillati</taxon>
        <taxon>Bacillota</taxon>
        <taxon>Negativicutes</taxon>
        <taxon>Selenomonadales</taxon>
        <taxon>Selenomonadaceae</taxon>
        <taxon>Selenomonas</taxon>
    </lineage>
</organism>
<keyword evidence="4" id="KW-1185">Reference proteome</keyword>
<gene>
    <name evidence="3" type="ORF">FYJ78_05110</name>
</gene>
<proteinExistence type="predicted"/>
<evidence type="ECO:0000313" key="4">
    <source>
        <dbReference type="Proteomes" id="UP000430222"/>
    </source>
</evidence>